<evidence type="ECO:0000313" key="2">
    <source>
        <dbReference type="EMBL" id="GBO01014.1"/>
    </source>
</evidence>
<comment type="caution">
    <text evidence="2">The sequence shown here is derived from an EMBL/GenBank/DDBJ whole genome shotgun (WGS) entry which is preliminary data.</text>
</comment>
<reference evidence="2 3" key="1">
    <citation type="journal article" date="2019" name="Sci. Rep.">
        <title>Orb-weaving spider Araneus ventricosus genome elucidates the spidroin gene catalogue.</title>
        <authorList>
            <person name="Kono N."/>
            <person name="Nakamura H."/>
            <person name="Ohtoshi R."/>
            <person name="Moran D.A.P."/>
            <person name="Shinohara A."/>
            <person name="Yoshida Y."/>
            <person name="Fujiwara M."/>
            <person name="Mori M."/>
            <person name="Tomita M."/>
            <person name="Arakawa K."/>
        </authorList>
    </citation>
    <scope>NUCLEOTIDE SEQUENCE [LARGE SCALE GENOMIC DNA]</scope>
</reference>
<feature type="region of interest" description="Disordered" evidence="1">
    <location>
        <begin position="75"/>
        <end position="95"/>
    </location>
</feature>
<proteinExistence type="predicted"/>
<dbReference type="Proteomes" id="UP000499080">
    <property type="component" value="Unassembled WGS sequence"/>
</dbReference>
<gene>
    <name evidence="2" type="ORF">AVEN_151530_1</name>
</gene>
<feature type="compositionally biased region" description="Basic and acidic residues" evidence="1">
    <location>
        <begin position="76"/>
        <end position="95"/>
    </location>
</feature>
<protein>
    <submittedName>
        <fullName evidence="2">Uncharacterized protein</fullName>
    </submittedName>
</protein>
<accession>A0A4Y2TMR4</accession>
<sequence>MWPFSQRIFSDEGDAPIWGFNSRSVRLSELYHVRMGCHIAETHATSFRHSGPWPQKHRYPPLSLIAFSFLQSQKCSEPDSKQNSSHPHEGITLHR</sequence>
<name>A0A4Y2TMR4_ARAVE</name>
<dbReference type="AlphaFoldDB" id="A0A4Y2TMR4"/>
<dbReference type="EMBL" id="BGPR01029306">
    <property type="protein sequence ID" value="GBO01014.1"/>
    <property type="molecule type" value="Genomic_DNA"/>
</dbReference>
<organism evidence="2 3">
    <name type="scientific">Araneus ventricosus</name>
    <name type="common">Orbweaver spider</name>
    <name type="synonym">Epeira ventricosa</name>
    <dbReference type="NCBI Taxonomy" id="182803"/>
    <lineage>
        <taxon>Eukaryota</taxon>
        <taxon>Metazoa</taxon>
        <taxon>Ecdysozoa</taxon>
        <taxon>Arthropoda</taxon>
        <taxon>Chelicerata</taxon>
        <taxon>Arachnida</taxon>
        <taxon>Araneae</taxon>
        <taxon>Araneomorphae</taxon>
        <taxon>Entelegynae</taxon>
        <taxon>Araneoidea</taxon>
        <taxon>Araneidae</taxon>
        <taxon>Araneus</taxon>
    </lineage>
</organism>
<evidence type="ECO:0000313" key="3">
    <source>
        <dbReference type="Proteomes" id="UP000499080"/>
    </source>
</evidence>
<keyword evidence="3" id="KW-1185">Reference proteome</keyword>
<evidence type="ECO:0000256" key="1">
    <source>
        <dbReference type="SAM" id="MobiDB-lite"/>
    </source>
</evidence>